<dbReference type="Gene3D" id="2.30.29.30">
    <property type="entry name" value="Pleckstrin-homology domain (PH domain)/Phosphotyrosine-binding domain (PTB)"/>
    <property type="match status" value="1"/>
</dbReference>
<dbReference type="RefSeq" id="XP_001712937.1">
    <property type="nucleotide sequence ID" value="XM_001712885.1"/>
</dbReference>
<geneLocation type="nucleomorph" evidence="1"/>
<dbReference type="Proteomes" id="UP000243425">
    <property type="component" value="Nucleomorph 2"/>
</dbReference>
<name>Q3LW40_BIGNA</name>
<reference evidence="1 2" key="1">
    <citation type="journal article" date="2006" name="Proc. Natl. Acad. Sci. U.S.A.">
        <title>Complete nucleotide sequence of the chlorarachniophyte nucleomorph: nature's smallest nucleus.</title>
        <authorList>
            <person name="Gilson P.R."/>
            <person name="Su V."/>
            <person name="Slamovits C.H."/>
            <person name="Reith M.E."/>
            <person name="Keeling P.J."/>
            <person name="McFadden G.I."/>
        </authorList>
    </citation>
    <scope>NUCLEOTIDE SEQUENCE [LARGE SCALE GENOMIC DNA]</scope>
    <source>
        <strain evidence="2">CCMP621</strain>
    </source>
</reference>
<accession>Q3LW40</accession>
<proteinExistence type="predicted"/>
<evidence type="ECO:0000313" key="1">
    <source>
        <dbReference type="EMBL" id="ABA27325.1"/>
    </source>
</evidence>
<keyword evidence="1" id="KW-0542">Nucleomorph</keyword>
<protein>
    <submittedName>
        <fullName evidence="1">Uncharacterized protein</fullName>
    </submittedName>
</protein>
<dbReference type="AlphaFoldDB" id="Q3LW40"/>
<sequence>MASKSYIKAKTSFMYYKCNNDFLLNKNKIRLEISKSYLMCVDSDKKMRKINYYNIRKLTLLKPIYNNPGFILLSHIQNMSDNAFDIIFRIKKICKKESIHKKKLLLERFKITKFFLSLKIMSKFYEFRFLKKINFSICFNHLSLRGSYLDRQVYLFISKEFVHSMTTIMSTDYLLRNIKVIIIERFSYSTSSIDVVFIYFDRKIRIKNFYGINKKNISKLNTIAISLQIKIFYLQFNICWRNLITRFKIDGLFKFLNHIKLFGPIIIPFNKD</sequence>
<dbReference type="EMBL" id="DQ158857">
    <property type="protein sequence ID" value="ABA27325.1"/>
    <property type="molecule type" value="Genomic_DNA"/>
</dbReference>
<dbReference type="InterPro" id="IPR011993">
    <property type="entry name" value="PH-like_dom_sf"/>
</dbReference>
<dbReference type="GeneID" id="5788249"/>
<evidence type="ECO:0000313" key="2">
    <source>
        <dbReference type="Proteomes" id="UP000243425"/>
    </source>
</evidence>
<organism evidence="1 2">
    <name type="scientific">Bigelowiella natans</name>
    <name type="common">Pedinomonas minutissima</name>
    <name type="synonym">Chlorarachnion sp. (strain CCMP621)</name>
    <dbReference type="NCBI Taxonomy" id="227086"/>
    <lineage>
        <taxon>Eukaryota</taxon>
        <taxon>Sar</taxon>
        <taxon>Rhizaria</taxon>
        <taxon>Cercozoa</taxon>
        <taxon>Chlorarachniophyceae</taxon>
        <taxon>Bigelowiella</taxon>
    </lineage>
</organism>